<feature type="transmembrane region" description="Helical" evidence="1">
    <location>
        <begin position="54"/>
        <end position="72"/>
    </location>
</feature>
<keyword evidence="1" id="KW-1133">Transmembrane helix</keyword>
<accession>A0A318KGN4</accession>
<organism evidence="2 3">
    <name type="scientific">Nocardia tenerifensis</name>
    <dbReference type="NCBI Taxonomy" id="228006"/>
    <lineage>
        <taxon>Bacteria</taxon>
        <taxon>Bacillati</taxon>
        <taxon>Actinomycetota</taxon>
        <taxon>Actinomycetes</taxon>
        <taxon>Mycobacteriales</taxon>
        <taxon>Nocardiaceae</taxon>
        <taxon>Nocardia</taxon>
    </lineage>
</organism>
<gene>
    <name evidence="2" type="ORF">DFR70_10318</name>
</gene>
<keyword evidence="3" id="KW-1185">Reference proteome</keyword>
<evidence type="ECO:0000313" key="2">
    <source>
        <dbReference type="EMBL" id="PXX66273.1"/>
    </source>
</evidence>
<dbReference type="Proteomes" id="UP000247569">
    <property type="component" value="Unassembled WGS sequence"/>
</dbReference>
<comment type="caution">
    <text evidence="2">The sequence shown here is derived from an EMBL/GenBank/DDBJ whole genome shotgun (WGS) entry which is preliminary data.</text>
</comment>
<evidence type="ECO:0000313" key="3">
    <source>
        <dbReference type="Proteomes" id="UP000247569"/>
    </source>
</evidence>
<evidence type="ECO:0000256" key="1">
    <source>
        <dbReference type="SAM" id="Phobius"/>
    </source>
</evidence>
<dbReference type="AlphaFoldDB" id="A0A318KGN4"/>
<dbReference type="EMBL" id="QJKF01000003">
    <property type="protein sequence ID" value="PXX66273.1"/>
    <property type="molecule type" value="Genomic_DNA"/>
</dbReference>
<keyword evidence="1" id="KW-0472">Membrane</keyword>
<keyword evidence="1" id="KW-0812">Transmembrane</keyword>
<protein>
    <submittedName>
        <fullName evidence="2">Uncharacterized protein</fullName>
    </submittedName>
</protein>
<reference evidence="2 3" key="1">
    <citation type="submission" date="2018-05" db="EMBL/GenBank/DDBJ databases">
        <title>Genomic Encyclopedia of Type Strains, Phase IV (KMG-IV): sequencing the most valuable type-strain genomes for metagenomic binning, comparative biology and taxonomic classification.</title>
        <authorList>
            <person name="Goeker M."/>
        </authorList>
    </citation>
    <scope>NUCLEOTIDE SEQUENCE [LARGE SCALE GENOMIC DNA]</scope>
    <source>
        <strain evidence="2 3">DSM 44704</strain>
    </source>
</reference>
<name>A0A318KGN4_9NOCA</name>
<sequence length="202" mass="21449">MQVRIASAIFGLLILAVVCGWFAVPDTATAKPRTAGYIQASTTAPEGSAVSMGTIILGCLISGAAIIGWMFFNPPPPRGTCLERILSAAALTGTRATQRGRPELGRVLAGRDYRATRVRPEYAGSRNKPKGPRVCEALSAVRLANLLVQGAGSGLAHLHEELEVVLGLLQTVDQQIDRLVRVQAGQYATQLVQHRGLVGVEQ</sequence>
<proteinExistence type="predicted"/>